<keyword evidence="2" id="KW-1185">Reference proteome</keyword>
<dbReference type="RefSeq" id="WP_093254747.1">
    <property type="nucleotide sequence ID" value="NZ_FNQM01000011.1"/>
</dbReference>
<evidence type="ECO:0000313" key="1">
    <source>
        <dbReference type="EMBL" id="SEA75385.1"/>
    </source>
</evidence>
<name>A0A1H4DRH8_9RHOB</name>
<proteinExistence type="predicted"/>
<protein>
    <submittedName>
        <fullName evidence="1">Uncharacterized protein</fullName>
    </submittedName>
</protein>
<accession>A0A1H4DRH8</accession>
<gene>
    <name evidence="1" type="ORF">SAMN05444370_1111</name>
</gene>
<dbReference type="AlphaFoldDB" id="A0A1H4DRH8"/>
<dbReference type="EMBL" id="FNQM01000011">
    <property type="protein sequence ID" value="SEA75385.1"/>
    <property type="molecule type" value="Genomic_DNA"/>
</dbReference>
<organism evidence="1 2">
    <name type="scientific">Rubrimonas cliftonensis</name>
    <dbReference type="NCBI Taxonomy" id="89524"/>
    <lineage>
        <taxon>Bacteria</taxon>
        <taxon>Pseudomonadati</taxon>
        <taxon>Pseudomonadota</taxon>
        <taxon>Alphaproteobacteria</taxon>
        <taxon>Rhodobacterales</taxon>
        <taxon>Paracoccaceae</taxon>
        <taxon>Rubrimonas</taxon>
    </lineage>
</organism>
<dbReference type="Proteomes" id="UP000198703">
    <property type="component" value="Unassembled WGS sequence"/>
</dbReference>
<reference evidence="1 2" key="1">
    <citation type="submission" date="2016-10" db="EMBL/GenBank/DDBJ databases">
        <authorList>
            <person name="de Groot N.N."/>
        </authorList>
    </citation>
    <scope>NUCLEOTIDE SEQUENCE [LARGE SCALE GENOMIC DNA]</scope>
    <source>
        <strain evidence="1 2">DSM 15345</strain>
    </source>
</reference>
<evidence type="ECO:0000313" key="2">
    <source>
        <dbReference type="Proteomes" id="UP000198703"/>
    </source>
</evidence>
<sequence length="86" mass="9707">MGTITFNDDKTLTYGTGGARPDSFQKFELLTSNVDATWPMIVILGAKDGNLGGKDDGVWYHPYHRDNDILLVAINDKNYWIELTRD</sequence>